<accession>A0A919BFH6</accession>
<evidence type="ECO:0008006" key="3">
    <source>
        <dbReference type="Google" id="ProtNLM"/>
    </source>
</evidence>
<dbReference type="RefSeq" id="WP_189768070.1">
    <property type="nucleotide sequence ID" value="NZ_BNCK01000002.1"/>
</dbReference>
<evidence type="ECO:0000313" key="2">
    <source>
        <dbReference type="Proteomes" id="UP000623842"/>
    </source>
</evidence>
<evidence type="ECO:0000313" key="1">
    <source>
        <dbReference type="EMBL" id="GHF85173.1"/>
    </source>
</evidence>
<reference evidence="1" key="1">
    <citation type="journal article" date="2014" name="Int. J. Syst. Evol. Microbiol.">
        <title>Complete genome sequence of Corynebacterium casei LMG S-19264T (=DSM 44701T), isolated from a smear-ripened cheese.</title>
        <authorList>
            <consortium name="US DOE Joint Genome Institute (JGI-PGF)"/>
            <person name="Walter F."/>
            <person name="Albersmeier A."/>
            <person name="Kalinowski J."/>
            <person name="Ruckert C."/>
        </authorList>
    </citation>
    <scope>NUCLEOTIDE SEQUENCE</scope>
    <source>
        <strain evidence="1">KCTC 42731</strain>
    </source>
</reference>
<protein>
    <recommendedName>
        <fullName evidence="3">DUF4178 domain-containing protein</fullName>
    </recommendedName>
</protein>
<comment type="caution">
    <text evidence="1">The sequence shown here is derived from an EMBL/GenBank/DDBJ whole genome shotgun (WGS) entry which is preliminary data.</text>
</comment>
<dbReference type="Proteomes" id="UP000623842">
    <property type="component" value="Unassembled WGS sequence"/>
</dbReference>
<dbReference type="EMBL" id="BNCK01000002">
    <property type="protein sequence ID" value="GHF85173.1"/>
    <property type="molecule type" value="Genomic_DNA"/>
</dbReference>
<sequence length="212" mass="24499">MSFFKSIFNKENPQRTISNVNDLMVKDIIQINDSFALPTVLRGQQFQISAINSYEYEHKTETEWVLSGNDDSEIFLSLDVDDKTYLKFSLKIHHEDVETLFDLDQFSTIFDEPGEANLDRIDDNGHTSGWSDTQYQQSVFARVGYFHRKDHRTASLSPYEGNDAGEQFELYQLLNPEQTKGVEAEVWSDGDTDIFLTFYRETTDIVDMFPGS</sequence>
<keyword evidence="2" id="KW-1185">Reference proteome</keyword>
<name>A0A919BFH6_9GAMM</name>
<reference evidence="1" key="2">
    <citation type="submission" date="2020-09" db="EMBL/GenBank/DDBJ databases">
        <authorList>
            <person name="Sun Q."/>
            <person name="Kim S."/>
        </authorList>
    </citation>
    <scope>NUCLEOTIDE SEQUENCE</scope>
    <source>
        <strain evidence="1">KCTC 42731</strain>
    </source>
</reference>
<gene>
    <name evidence="1" type="ORF">GCM10017161_10880</name>
</gene>
<organism evidence="1 2">
    <name type="scientific">Thalassotalea marina</name>
    <dbReference type="NCBI Taxonomy" id="1673741"/>
    <lineage>
        <taxon>Bacteria</taxon>
        <taxon>Pseudomonadati</taxon>
        <taxon>Pseudomonadota</taxon>
        <taxon>Gammaproteobacteria</taxon>
        <taxon>Alteromonadales</taxon>
        <taxon>Colwelliaceae</taxon>
        <taxon>Thalassotalea</taxon>
    </lineage>
</organism>
<proteinExistence type="predicted"/>
<dbReference type="AlphaFoldDB" id="A0A919BFH6"/>